<gene>
    <name evidence="1" type="ORF">CMU_036850</name>
</gene>
<dbReference type="OrthoDB" id="342839at2759"/>
<dbReference type="EMBL" id="DS989733">
    <property type="protein sequence ID" value="EEA07511.1"/>
    <property type="molecule type" value="Genomic_DNA"/>
</dbReference>
<proteinExistence type="predicted"/>
<reference evidence="1" key="1">
    <citation type="submission" date="2008-06" db="EMBL/GenBank/DDBJ databases">
        <authorList>
            <person name="Lorenzi H."/>
            <person name="Inman J."/>
            <person name="Miller J."/>
            <person name="Schobel S."/>
            <person name="Amedeo P."/>
            <person name="Caler E.V."/>
            <person name="da Silva J."/>
        </authorList>
    </citation>
    <scope>NUCLEOTIDE SEQUENCE [LARGE SCALE GENOMIC DNA]</scope>
    <source>
        <strain evidence="1">RN66</strain>
    </source>
</reference>
<dbReference type="RefSeq" id="XP_002141860.1">
    <property type="nucleotide sequence ID" value="XM_002141824.1"/>
</dbReference>
<evidence type="ECO:0000313" key="2">
    <source>
        <dbReference type="Proteomes" id="UP000001460"/>
    </source>
</evidence>
<dbReference type="AlphaFoldDB" id="B6AH20"/>
<dbReference type="Proteomes" id="UP000001460">
    <property type="component" value="Unassembled WGS sequence"/>
</dbReference>
<evidence type="ECO:0000313" key="1">
    <source>
        <dbReference type="EMBL" id="EEA07511.1"/>
    </source>
</evidence>
<sequence>MKRTYLDKEIRKKVLDSERFSSLMDDELHKRTMQRLYPCDVFSAPYYEKSDEEKQKLLEIANQTYNNLYNRKHTDENSESSQCLGNLPYRRQESTKQDYIIKLHQEKINQEEIRKVLQQCSAREQKLYREFSSDVVFGNEQCSREKMIIEVSNYQEPNYPTNSSNYDDDLVKYRQIYPAYSNILNNENDSVALELRKRPSLPKYNKNIDTECIADLISGIPRYNTLSCRNYANKIPEYNLNNLESKFTPIQKNLSSKLHGEDFYNKIAYIQDTSFVRFRLSNLTTGCNEELIQKVATQCGVYAYQVIVEIDPVLGHLKGGATGKLRFHSGGLENFKKVLWECYGIQFEIIGDIQKEPKY</sequence>
<keyword evidence="2" id="KW-1185">Reference proteome</keyword>
<organism evidence="1 2">
    <name type="scientific">Cryptosporidium muris (strain RN66)</name>
    <dbReference type="NCBI Taxonomy" id="441375"/>
    <lineage>
        <taxon>Eukaryota</taxon>
        <taxon>Sar</taxon>
        <taxon>Alveolata</taxon>
        <taxon>Apicomplexa</taxon>
        <taxon>Conoidasida</taxon>
        <taxon>Coccidia</taxon>
        <taxon>Eucoccidiorida</taxon>
        <taxon>Eimeriorina</taxon>
        <taxon>Cryptosporidiidae</taxon>
        <taxon>Cryptosporidium</taxon>
    </lineage>
</organism>
<name>B6AH20_CRYMR</name>
<dbReference type="VEuPathDB" id="CryptoDB:CMU_036850"/>
<protein>
    <submittedName>
        <fullName evidence="1">Uncharacterized protein</fullName>
    </submittedName>
</protein>
<dbReference type="GeneID" id="6996915"/>
<dbReference type="OMA" id="DTECIAD"/>
<accession>B6AH20</accession>